<dbReference type="EMBL" id="UXUI01008527">
    <property type="protein sequence ID" value="VDD91733.1"/>
    <property type="molecule type" value="Genomic_DNA"/>
</dbReference>
<evidence type="ECO:0000259" key="6">
    <source>
        <dbReference type="Pfam" id="PF05189"/>
    </source>
</evidence>
<name>A0A0N4V957_ENTVE</name>
<dbReference type="NCBIfam" id="TIGR03400">
    <property type="entry name" value="18S_RNA_Rcl1p"/>
    <property type="match status" value="1"/>
</dbReference>
<dbReference type="PANTHER" id="PTHR11096">
    <property type="entry name" value="RNA 3' TERMINAL PHOSPHATE CYCLASE"/>
    <property type="match status" value="1"/>
</dbReference>
<evidence type="ECO:0000313" key="7">
    <source>
        <dbReference type="EMBL" id="VDD91733.1"/>
    </source>
</evidence>
<dbReference type="GO" id="GO:0005730">
    <property type="term" value="C:nucleolus"/>
    <property type="evidence" value="ECO:0007669"/>
    <property type="project" value="UniProtKB-SubCell"/>
</dbReference>
<dbReference type="PANTHER" id="PTHR11096:SF1">
    <property type="entry name" value="RNA 3'-TERMINAL PHOSPHATE CYCLASE-LIKE PROTEIN"/>
    <property type="match status" value="1"/>
</dbReference>
<dbReference type="Pfam" id="PF05189">
    <property type="entry name" value="RTC_insert"/>
    <property type="match status" value="1"/>
</dbReference>
<protein>
    <submittedName>
        <fullName evidence="9">RNA 3'-terminal phosphate cyclase-like protein</fullName>
    </submittedName>
</protein>
<evidence type="ECO:0000256" key="4">
    <source>
        <dbReference type="ARBA" id="ARBA00023242"/>
    </source>
</evidence>
<dbReference type="FunFam" id="3.30.360.20:FF:000004">
    <property type="entry name" value="18S rRNA biogenesis protein"/>
    <property type="match status" value="1"/>
</dbReference>
<keyword evidence="4" id="KW-0539">Nucleus</keyword>
<evidence type="ECO:0000256" key="2">
    <source>
        <dbReference type="ARBA" id="ARBA00007089"/>
    </source>
</evidence>
<keyword evidence="8" id="KW-1185">Reference proteome</keyword>
<dbReference type="InterPro" id="IPR037136">
    <property type="entry name" value="RNA3'_phos_cyclase_dom_sf"/>
</dbReference>
<dbReference type="GO" id="GO:0000479">
    <property type="term" value="P:endonucleolytic cleavage of tricistronic rRNA transcript (SSU-rRNA, 5.8S rRNA, LSU-rRNA)"/>
    <property type="evidence" value="ECO:0007669"/>
    <property type="project" value="TreeGrafter"/>
</dbReference>
<reference evidence="9" key="1">
    <citation type="submission" date="2017-02" db="UniProtKB">
        <authorList>
            <consortium name="WormBaseParasite"/>
        </authorList>
    </citation>
    <scope>IDENTIFICATION</scope>
</reference>
<evidence type="ECO:0000313" key="9">
    <source>
        <dbReference type="WBParaSite" id="EVEC_0000695901-mRNA-1"/>
    </source>
</evidence>
<dbReference type="InterPro" id="IPR013791">
    <property type="entry name" value="RNA3'-term_phos_cycl_insert"/>
</dbReference>
<dbReference type="Proteomes" id="UP000274131">
    <property type="component" value="Unassembled WGS sequence"/>
</dbReference>
<reference evidence="7 8" key="2">
    <citation type="submission" date="2018-10" db="EMBL/GenBank/DDBJ databases">
        <authorList>
            <consortium name="Pathogen Informatics"/>
        </authorList>
    </citation>
    <scope>NUCLEOTIDE SEQUENCE [LARGE SCALE GENOMIC DNA]</scope>
</reference>
<organism evidence="9">
    <name type="scientific">Enterobius vermicularis</name>
    <name type="common">Human pinworm</name>
    <dbReference type="NCBI Taxonomy" id="51028"/>
    <lineage>
        <taxon>Eukaryota</taxon>
        <taxon>Metazoa</taxon>
        <taxon>Ecdysozoa</taxon>
        <taxon>Nematoda</taxon>
        <taxon>Chromadorea</taxon>
        <taxon>Rhabditida</taxon>
        <taxon>Spirurina</taxon>
        <taxon>Oxyuridomorpha</taxon>
        <taxon>Oxyuroidea</taxon>
        <taxon>Oxyuridae</taxon>
        <taxon>Enterobius</taxon>
    </lineage>
</organism>
<feature type="domain" description="RNA 3'-terminal phosphate cyclase" evidence="5">
    <location>
        <begin position="8"/>
        <end position="334"/>
    </location>
</feature>
<dbReference type="InterPro" id="IPR036553">
    <property type="entry name" value="RPTC_insert"/>
</dbReference>
<evidence type="ECO:0000313" key="8">
    <source>
        <dbReference type="Proteomes" id="UP000274131"/>
    </source>
</evidence>
<dbReference type="WBParaSite" id="EVEC_0000695901-mRNA-1">
    <property type="protein sequence ID" value="EVEC_0000695901-mRNA-1"/>
    <property type="gene ID" value="EVEC_0000695901"/>
</dbReference>
<sequence length="373" mass="41057">MEVNEELRFEGCNFMRQRLIFSILSGRPVTITKIRSSNFENKLLSLLEKVTNGTRIEIGQTGTEIRFTPGVLHGGSVTLDCGVGRCLSFFLEPLIVLAPFCKYPLDVRLKGVTNAPNELSVDAIYATWRPVFNRFIIADDPLSIKIISRGLKPDGGGDVSFKAPIINSLKPVQFERPGKIAKIRGTAYVTKVSPSIAHRMIEGAKNGLRNFIADVYITIDQRKGASGGNSPGYGIFLTAETTEGVTYHGEAISRPKGEEGNPLIPEEVGYSAAEALLDEVYKGGCVDSSAQAFTATFMTLGSKDISKYLFGPLTSYCVNALRNLHAYFGICFKIDDWWRIRDEKEKTLKMGSEDKALMTCVGIGYRNLNKTVL</sequence>
<dbReference type="STRING" id="51028.A0A0N4V957"/>
<gene>
    <name evidence="7" type="ORF">EVEC_LOCUS6484</name>
</gene>
<dbReference type="InterPro" id="IPR020719">
    <property type="entry name" value="RNA3'_term_phos_cycl-like_CS"/>
</dbReference>
<feature type="domain" description="RNA 3'-terminal phosphate cyclase insert" evidence="6">
    <location>
        <begin position="176"/>
        <end position="280"/>
    </location>
</feature>
<keyword evidence="3" id="KW-0690">Ribosome biogenesis</keyword>
<comment type="subcellular location">
    <subcellularLocation>
        <location evidence="1">Nucleus</location>
        <location evidence="1">Nucleolus</location>
    </subcellularLocation>
</comment>
<dbReference type="GO" id="GO:0004521">
    <property type="term" value="F:RNA endonuclease activity"/>
    <property type="evidence" value="ECO:0007669"/>
    <property type="project" value="TreeGrafter"/>
</dbReference>
<accession>A0A0N4V957</accession>
<dbReference type="InterPro" id="IPR023797">
    <property type="entry name" value="RNA3'_phos_cyclase_dom"/>
</dbReference>
<dbReference type="CDD" id="cd00875">
    <property type="entry name" value="RNA_Cyclase_Class_I"/>
    <property type="match status" value="1"/>
</dbReference>
<dbReference type="InterPro" id="IPR016443">
    <property type="entry name" value="RNA3'_term_phos_cyc_type_2"/>
</dbReference>
<dbReference type="PROSITE" id="PS01287">
    <property type="entry name" value="RTC"/>
    <property type="match status" value="1"/>
</dbReference>
<evidence type="ECO:0000256" key="3">
    <source>
        <dbReference type="ARBA" id="ARBA00022517"/>
    </source>
</evidence>
<proteinExistence type="inferred from homology"/>
<dbReference type="Gene3D" id="3.65.10.20">
    <property type="entry name" value="RNA 3'-terminal phosphate cyclase domain"/>
    <property type="match status" value="1"/>
</dbReference>
<dbReference type="SUPFAM" id="SSF55205">
    <property type="entry name" value="EPT/RTPC-like"/>
    <property type="match status" value="1"/>
</dbReference>
<dbReference type="OrthoDB" id="1911237at2759"/>
<dbReference type="AlphaFoldDB" id="A0A0N4V957"/>
<dbReference type="Pfam" id="PF01137">
    <property type="entry name" value="RTC"/>
    <property type="match status" value="1"/>
</dbReference>
<comment type="similarity">
    <text evidence="2">Belongs to the RNA 3'-terminal cyclase family. Type 2 subfamily.</text>
</comment>
<dbReference type="Gene3D" id="3.30.360.20">
    <property type="entry name" value="RNA 3'-terminal phosphate cyclase, insert domain"/>
    <property type="match status" value="1"/>
</dbReference>
<dbReference type="InterPro" id="IPR013792">
    <property type="entry name" value="RNA3'P_cycl/enolpyr_Trfase_a/b"/>
</dbReference>
<evidence type="ECO:0000256" key="1">
    <source>
        <dbReference type="ARBA" id="ARBA00004604"/>
    </source>
</evidence>
<dbReference type="InterPro" id="IPR000228">
    <property type="entry name" value="RNA3'_term_phos_cyc"/>
</dbReference>
<evidence type="ECO:0000259" key="5">
    <source>
        <dbReference type="Pfam" id="PF01137"/>
    </source>
</evidence>